<evidence type="ECO:0000256" key="1">
    <source>
        <dbReference type="SAM" id="Phobius"/>
    </source>
</evidence>
<feature type="transmembrane region" description="Helical" evidence="1">
    <location>
        <begin position="72"/>
        <end position="90"/>
    </location>
</feature>
<sequence>MTTEGAAAAPHRRHRLLRGAAPIAAVAAIVAGGVLIGVGEWQSAHESYGWFAYAPLSDTTFTPTPAWNATPVGVALVAAGFAGLAFVAGWRSAARRSRILRPVPWIVGGAAATAAGVALEVWRQTHLLFGWHDFGPRAAGRSVVMTKEQLIALLAPHPLPPAVVAAALIVVGVAALALAAGRLGATVRGSRRGRQPETHTP</sequence>
<name>A0A495IF91_9MICO</name>
<evidence type="ECO:0000313" key="2">
    <source>
        <dbReference type="EMBL" id="RKR74672.1"/>
    </source>
</evidence>
<dbReference type="AlphaFoldDB" id="A0A495IF91"/>
<organism evidence="2 3">
    <name type="scientific">Frondihabitans australicus</name>
    <dbReference type="NCBI Taxonomy" id="386892"/>
    <lineage>
        <taxon>Bacteria</taxon>
        <taxon>Bacillati</taxon>
        <taxon>Actinomycetota</taxon>
        <taxon>Actinomycetes</taxon>
        <taxon>Micrococcales</taxon>
        <taxon>Microbacteriaceae</taxon>
        <taxon>Frondihabitans</taxon>
    </lineage>
</organism>
<keyword evidence="1" id="KW-0472">Membrane</keyword>
<feature type="transmembrane region" description="Helical" evidence="1">
    <location>
        <begin position="20"/>
        <end position="38"/>
    </location>
</feature>
<keyword evidence="1" id="KW-0812">Transmembrane</keyword>
<protein>
    <recommendedName>
        <fullName evidence="4">DUF2567 domain-containing protein</fullName>
    </recommendedName>
</protein>
<gene>
    <name evidence="2" type="ORF">C8E83_1799</name>
</gene>
<keyword evidence="1" id="KW-1133">Transmembrane helix</keyword>
<feature type="transmembrane region" description="Helical" evidence="1">
    <location>
        <begin position="162"/>
        <end position="185"/>
    </location>
</feature>
<evidence type="ECO:0000313" key="3">
    <source>
        <dbReference type="Proteomes" id="UP000280008"/>
    </source>
</evidence>
<dbReference type="RefSeq" id="WP_121369499.1">
    <property type="nucleotide sequence ID" value="NZ_RBKS01000001.1"/>
</dbReference>
<dbReference type="EMBL" id="RBKS01000001">
    <property type="protein sequence ID" value="RKR74672.1"/>
    <property type="molecule type" value="Genomic_DNA"/>
</dbReference>
<comment type="caution">
    <text evidence="2">The sequence shown here is derived from an EMBL/GenBank/DDBJ whole genome shotgun (WGS) entry which is preliminary data.</text>
</comment>
<feature type="transmembrane region" description="Helical" evidence="1">
    <location>
        <begin position="102"/>
        <end position="122"/>
    </location>
</feature>
<evidence type="ECO:0008006" key="4">
    <source>
        <dbReference type="Google" id="ProtNLM"/>
    </source>
</evidence>
<keyword evidence="3" id="KW-1185">Reference proteome</keyword>
<proteinExistence type="predicted"/>
<reference evidence="2 3" key="1">
    <citation type="submission" date="2018-10" db="EMBL/GenBank/DDBJ databases">
        <title>Sequencing the genomes of 1000 actinobacteria strains.</title>
        <authorList>
            <person name="Klenk H.-P."/>
        </authorList>
    </citation>
    <scope>NUCLEOTIDE SEQUENCE [LARGE SCALE GENOMIC DNA]</scope>
    <source>
        <strain evidence="2 3">DSM 17894</strain>
    </source>
</reference>
<dbReference type="Proteomes" id="UP000280008">
    <property type="component" value="Unassembled WGS sequence"/>
</dbReference>
<accession>A0A495IF91</accession>